<protein>
    <recommendedName>
        <fullName evidence="3">Phage shock protein PspC N-terminal domain-containing protein</fullName>
    </recommendedName>
</protein>
<feature type="compositionally biased region" description="Pro residues" evidence="1">
    <location>
        <begin position="145"/>
        <end position="159"/>
    </location>
</feature>
<dbReference type="InterPro" id="IPR007168">
    <property type="entry name" value="Phageshock_PspC_N"/>
</dbReference>
<feature type="transmembrane region" description="Helical" evidence="2">
    <location>
        <begin position="343"/>
        <end position="361"/>
    </location>
</feature>
<dbReference type="EMBL" id="BOPF01000004">
    <property type="protein sequence ID" value="GIJ44763.1"/>
    <property type="molecule type" value="Genomic_DNA"/>
</dbReference>
<evidence type="ECO:0000313" key="5">
    <source>
        <dbReference type="Proteomes" id="UP000619260"/>
    </source>
</evidence>
<feature type="compositionally biased region" description="Low complexity" evidence="1">
    <location>
        <begin position="73"/>
        <end position="113"/>
    </location>
</feature>
<name>A0A8J3YIE5_9ACTN</name>
<accession>A0A8J3YIE5</accession>
<feature type="domain" description="Phage shock protein PspC N-terminal" evidence="3">
    <location>
        <begin position="270"/>
        <end position="324"/>
    </location>
</feature>
<feature type="region of interest" description="Disordered" evidence="1">
    <location>
        <begin position="504"/>
        <end position="528"/>
    </location>
</feature>
<feature type="transmembrane region" description="Helical" evidence="2">
    <location>
        <begin position="530"/>
        <end position="553"/>
    </location>
</feature>
<feature type="compositionally biased region" description="Pro residues" evidence="1">
    <location>
        <begin position="456"/>
        <end position="472"/>
    </location>
</feature>
<feature type="compositionally biased region" description="Pro residues" evidence="1">
    <location>
        <begin position="424"/>
        <end position="450"/>
    </location>
</feature>
<feature type="compositionally biased region" description="Gly residues" evidence="1">
    <location>
        <begin position="202"/>
        <end position="218"/>
    </location>
</feature>
<feature type="transmembrane region" description="Helical" evidence="2">
    <location>
        <begin position="367"/>
        <end position="384"/>
    </location>
</feature>
<keyword evidence="5" id="KW-1185">Reference proteome</keyword>
<evidence type="ECO:0000256" key="1">
    <source>
        <dbReference type="SAM" id="MobiDB-lite"/>
    </source>
</evidence>
<keyword evidence="2" id="KW-1133">Transmembrane helix</keyword>
<feature type="region of interest" description="Disordered" evidence="1">
    <location>
        <begin position="391"/>
        <end position="477"/>
    </location>
</feature>
<dbReference type="AlphaFoldDB" id="A0A8J3YIE5"/>
<evidence type="ECO:0000256" key="2">
    <source>
        <dbReference type="SAM" id="Phobius"/>
    </source>
</evidence>
<feature type="compositionally biased region" description="Basic residues" evidence="1">
    <location>
        <begin position="519"/>
        <end position="528"/>
    </location>
</feature>
<evidence type="ECO:0000313" key="4">
    <source>
        <dbReference type="EMBL" id="GIJ44763.1"/>
    </source>
</evidence>
<feature type="compositionally biased region" description="Pro residues" evidence="1">
    <location>
        <begin position="400"/>
        <end position="409"/>
    </location>
</feature>
<feature type="compositionally biased region" description="Low complexity" evidence="1">
    <location>
        <begin position="233"/>
        <end position="246"/>
    </location>
</feature>
<proteinExistence type="predicted"/>
<feature type="transmembrane region" description="Helical" evidence="2">
    <location>
        <begin position="295"/>
        <end position="322"/>
    </location>
</feature>
<dbReference type="Pfam" id="PF04024">
    <property type="entry name" value="PspC"/>
    <property type="match status" value="1"/>
</dbReference>
<feature type="transmembrane region" description="Helical" evidence="2">
    <location>
        <begin position="559"/>
        <end position="578"/>
    </location>
</feature>
<dbReference type="RefSeq" id="WP_203898306.1">
    <property type="nucleotide sequence ID" value="NZ_BOPF01000004.1"/>
</dbReference>
<evidence type="ECO:0000259" key="3">
    <source>
        <dbReference type="Pfam" id="PF04024"/>
    </source>
</evidence>
<dbReference type="Proteomes" id="UP000619260">
    <property type="component" value="Unassembled WGS sequence"/>
</dbReference>
<feature type="region of interest" description="Disordered" evidence="1">
    <location>
        <begin position="202"/>
        <end position="256"/>
    </location>
</feature>
<comment type="caution">
    <text evidence="4">The sequence shown here is derived from an EMBL/GenBank/DDBJ whole genome shotgun (WGS) entry which is preliminary data.</text>
</comment>
<feature type="compositionally biased region" description="Polar residues" evidence="1">
    <location>
        <begin position="27"/>
        <end position="37"/>
    </location>
</feature>
<sequence length="734" mass="74133">MTNEPADTPRRPPLSGENESVDEFAPETSSPAANADSQVDAAPPADAWPTLDLPADARPGTNPARDGHTAELPATPDPAVTDPPVGPANAETARPAETAEADRVAAAPEAATARADERDAAPADLAAAAADRSDDPEPVALVKPGDPPLAPPTPPPGPLWPDADRLAAAQASDPAEDLAAAAAAGAGAAPSAAEAGVAAGAGVGAGSAGRGAEAGAGTGVRTDWPPTADPSWANGAYPGAVPGAGPAWPPSDATWPPTGSVSGLTARFGLARPLTGRYLAGVCAAVARATNTDPVLWRVMFAVLTVFGGIGLLAYLVGWLLIPADGDTASPAEAVLGKGRSRTSGPVAVIGAAATLLMFLAVASAGLRPAVIGALIILGVAVLLSRGSRQRTSAGGQMPEFPPPVPPSADMPAGAGPTAGHPYPGTPVTPPRVPETPPAPPQTARPPLAPHGPFAPLGPMPPLGPTAVPPWTPAGATRPPFAPHGPYGGYAGYGTPVSGGPVLAYPGLPHSAPPASAPPKKKPKRPRSRLGRATISLALLAVGVLAVFDVTAVDPDPSVYPAVILTVLGLGLVAGAWVGRARWLIPFAVITSLVLAGTTADEMDGPGYGGNEETWRVTSVATLQQEYVFRQGETRLDLSEIDFTATTPNTPPAQTYTVRVSKQYGDLRITLPEDVDVEITVELRYGEAHVFDNRWSAIGSDTPKVIQDVGDDGPGGPKLIMTIDMQGGELGVER</sequence>
<gene>
    <name evidence="4" type="ORF">Val02_16490</name>
</gene>
<feature type="region of interest" description="Disordered" evidence="1">
    <location>
        <begin position="1"/>
        <end position="174"/>
    </location>
</feature>
<organism evidence="4 5">
    <name type="scientific">Virgisporangium aliadipatigenens</name>
    <dbReference type="NCBI Taxonomy" id="741659"/>
    <lineage>
        <taxon>Bacteria</taxon>
        <taxon>Bacillati</taxon>
        <taxon>Actinomycetota</taxon>
        <taxon>Actinomycetes</taxon>
        <taxon>Micromonosporales</taxon>
        <taxon>Micromonosporaceae</taxon>
        <taxon>Virgisporangium</taxon>
    </lineage>
</organism>
<keyword evidence="2" id="KW-0812">Transmembrane</keyword>
<keyword evidence="2" id="KW-0472">Membrane</keyword>
<reference evidence="4" key="1">
    <citation type="submission" date="2021-01" db="EMBL/GenBank/DDBJ databases">
        <title>Whole genome shotgun sequence of Virgisporangium aliadipatigenens NBRC 105644.</title>
        <authorList>
            <person name="Komaki H."/>
            <person name="Tamura T."/>
        </authorList>
    </citation>
    <scope>NUCLEOTIDE SEQUENCE</scope>
    <source>
        <strain evidence="4">NBRC 105644</strain>
    </source>
</reference>